<keyword evidence="2" id="KW-1185">Reference proteome</keyword>
<dbReference type="Gene3D" id="3.60.130.30">
    <property type="match status" value="1"/>
</dbReference>
<evidence type="ECO:0008006" key="3">
    <source>
        <dbReference type="Google" id="ProtNLM"/>
    </source>
</evidence>
<accession>A0A5C2RLV4</accession>
<sequence>GGLRNYVPKVHDVYACNMDALLASDSTLTRNFVNNVFAAATFNLGPRVATYPHLDHLNYAFGMCAVTALGNYDPKESGHIILWDAKLIIEFPPGSTILIPSAILRHSNVAVKKPQTRYSFTQYSAGGLFRWVKCGFRTLKAYRAAGYDLTSEYEEWREGWQLFSTVTDLRSTSASTS</sequence>
<dbReference type="OrthoDB" id="2797114at2759"/>
<dbReference type="EMBL" id="ML122461">
    <property type="protein sequence ID" value="RPD52070.1"/>
    <property type="molecule type" value="Genomic_DNA"/>
</dbReference>
<feature type="non-terminal residue" evidence="1">
    <location>
        <position position="1"/>
    </location>
</feature>
<protein>
    <recommendedName>
        <fullName evidence="3">Fe2OG dioxygenase domain-containing protein</fullName>
    </recommendedName>
</protein>
<name>A0A5C2RLV4_9APHY</name>
<dbReference type="AlphaFoldDB" id="A0A5C2RLV4"/>
<proteinExistence type="predicted"/>
<reference evidence="1" key="1">
    <citation type="journal article" date="2018" name="Genome Biol. Evol.">
        <title>Genomics and development of Lentinus tigrinus, a white-rot wood-decaying mushroom with dimorphic fruiting bodies.</title>
        <authorList>
            <person name="Wu B."/>
            <person name="Xu Z."/>
            <person name="Knudson A."/>
            <person name="Carlson A."/>
            <person name="Chen N."/>
            <person name="Kovaka S."/>
            <person name="LaButti K."/>
            <person name="Lipzen A."/>
            <person name="Pennachio C."/>
            <person name="Riley R."/>
            <person name="Schakwitz W."/>
            <person name="Umezawa K."/>
            <person name="Ohm R.A."/>
            <person name="Grigoriev I.V."/>
            <person name="Nagy L.G."/>
            <person name="Gibbons J."/>
            <person name="Hibbett D."/>
        </authorList>
    </citation>
    <scope>NUCLEOTIDE SEQUENCE [LARGE SCALE GENOMIC DNA]</scope>
    <source>
        <strain evidence="1">ALCF2SS1-6</strain>
    </source>
</reference>
<dbReference type="Proteomes" id="UP000313359">
    <property type="component" value="Unassembled WGS sequence"/>
</dbReference>
<evidence type="ECO:0000313" key="2">
    <source>
        <dbReference type="Proteomes" id="UP000313359"/>
    </source>
</evidence>
<organism evidence="1 2">
    <name type="scientific">Lentinus tigrinus ALCF2SS1-6</name>
    <dbReference type="NCBI Taxonomy" id="1328759"/>
    <lineage>
        <taxon>Eukaryota</taxon>
        <taxon>Fungi</taxon>
        <taxon>Dikarya</taxon>
        <taxon>Basidiomycota</taxon>
        <taxon>Agaricomycotina</taxon>
        <taxon>Agaricomycetes</taxon>
        <taxon>Polyporales</taxon>
        <taxon>Polyporaceae</taxon>
        <taxon>Lentinus</taxon>
    </lineage>
</organism>
<gene>
    <name evidence="1" type="ORF">L227DRAFT_515377</name>
</gene>
<evidence type="ECO:0000313" key="1">
    <source>
        <dbReference type="EMBL" id="RPD52070.1"/>
    </source>
</evidence>